<organism evidence="1 2">
    <name type="scientific">Racocetra persica</name>
    <dbReference type="NCBI Taxonomy" id="160502"/>
    <lineage>
        <taxon>Eukaryota</taxon>
        <taxon>Fungi</taxon>
        <taxon>Fungi incertae sedis</taxon>
        <taxon>Mucoromycota</taxon>
        <taxon>Glomeromycotina</taxon>
        <taxon>Glomeromycetes</taxon>
        <taxon>Diversisporales</taxon>
        <taxon>Gigasporaceae</taxon>
        <taxon>Racocetra</taxon>
    </lineage>
</organism>
<comment type="caution">
    <text evidence="1">The sequence shown here is derived from an EMBL/GenBank/DDBJ whole genome shotgun (WGS) entry which is preliminary data.</text>
</comment>
<dbReference type="EMBL" id="CAJVQC010094759">
    <property type="protein sequence ID" value="CAG8828004.1"/>
    <property type="molecule type" value="Genomic_DNA"/>
</dbReference>
<evidence type="ECO:0000313" key="2">
    <source>
        <dbReference type="Proteomes" id="UP000789920"/>
    </source>
</evidence>
<evidence type="ECO:0000313" key="1">
    <source>
        <dbReference type="EMBL" id="CAG8828004.1"/>
    </source>
</evidence>
<reference evidence="1" key="1">
    <citation type="submission" date="2021-06" db="EMBL/GenBank/DDBJ databases">
        <authorList>
            <person name="Kallberg Y."/>
            <person name="Tangrot J."/>
            <person name="Rosling A."/>
        </authorList>
    </citation>
    <scope>NUCLEOTIDE SEQUENCE</scope>
    <source>
        <strain evidence="1">MA461A</strain>
    </source>
</reference>
<protein>
    <submittedName>
        <fullName evidence="1">14769_t:CDS:1</fullName>
    </submittedName>
</protein>
<proteinExistence type="predicted"/>
<gene>
    <name evidence="1" type="ORF">RPERSI_LOCUS27128</name>
</gene>
<dbReference type="Proteomes" id="UP000789920">
    <property type="component" value="Unassembled WGS sequence"/>
</dbReference>
<name>A0ACA9S6U4_9GLOM</name>
<sequence length="145" mass="17098">MTKRKKYTITLIFVATWPKNYIIDPFVTIITINEHNFIIEVGQIESEFGLHPSYICKCDGVQSEICKVSSIAITMVYQKIFQTKTNFLGPEVIGYDTPEVVQEYLHELPFQVNWQKLFQDWVLHEHTIIELRSVLRILYPKEYVI</sequence>
<feature type="non-terminal residue" evidence="1">
    <location>
        <position position="1"/>
    </location>
</feature>
<accession>A0ACA9S6U4</accession>
<feature type="non-terminal residue" evidence="1">
    <location>
        <position position="145"/>
    </location>
</feature>
<keyword evidence="2" id="KW-1185">Reference proteome</keyword>